<evidence type="ECO:0000256" key="6">
    <source>
        <dbReference type="ARBA" id="ARBA00022679"/>
    </source>
</evidence>
<dbReference type="EC" id="2.7.13.3" evidence="3"/>
<dbReference type="InterPro" id="IPR003660">
    <property type="entry name" value="HAMP_dom"/>
</dbReference>
<organism evidence="18 19">
    <name type="scientific">Candidatus Allofournierella pullistercoris</name>
    <dbReference type="NCBI Taxonomy" id="2838597"/>
    <lineage>
        <taxon>Bacteria</taxon>
        <taxon>Bacillati</taxon>
        <taxon>Bacillota</taxon>
        <taxon>Clostridia</taxon>
        <taxon>Eubacteriales</taxon>
        <taxon>Oscillospiraceae</taxon>
        <taxon>Allofournierella</taxon>
    </lineage>
</organism>
<dbReference type="AlphaFoldDB" id="A0A948T0T5"/>
<feature type="compositionally biased region" description="Polar residues" evidence="14">
    <location>
        <begin position="486"/>
        <end position="496"/>
    </location>
</feature>
<dbReference type="Pfam" id="PF00512">
    <property type="entry name" value="HisKA"/>
    <property type="match status" value="1"/>
</dbReference>
<comment type="caution">
    <text evidence="18">The sequence shown here is derived from an EMBL/GenBank/DDBJ whole genome shotgun (WGS) entry which is preliminary data.</text>
</comment>
<evidence type="ECO:0000313" key="18">
    <source>
        <dbReference type="EMBL" id="MBU3805319.1"/>
    </source>
</evidence>
<dbReference type="CDD" id="cd06225">
    <property type="entry name" value="HAMP"/>
    <property type="match status" value="1"/>
</dbReference>
<evidence type="ECO:0000256" key="1">
    <source>
        <dbReference type="ARBA" id="ARBA00000085"/>
    </source>
</evidence>
<protein>
    <recommendedName>
        <fullName evidence="3">histidine kinase</fullName>
        <ecNumber evidence="3">2.7.13.3</ecNumber>
    </recommendedName>
</protein>
<keyword evidence="8" id="KW-0547">Nucleotide-binding</keyword>
<dbReference type="InterPro" id="IPR036097">
    <property type="entry name" value="HisK_dim/P_sf"/>
</dbReference>
<dbReference type="PROSITE" id="PS50109">
    <property type="entry name" value="HIS_KIN"/>
    <property type="match status" value="1"/>
</dbReference>
<dbReference type="SMART" id="SM00304">
    <property type="entry name" value="HAMP"/>
    <property type="match status" value="1"/>
</dbReference>
<dbReference type="InterPro" id="IPR004358">
    <property type="entry name" value="Sig_transdc_His_kin-like_C"/>
</dbReference>
<dbReference type="PANTHER" id="PTHR45528">
    <property type="entry name" value="SENSOR HISTIDINE KINASE CPXA"/>
    <property type="match status" value="1"/>
</dbReference>
<evidence type="ECO:0000256" key="2">
    <source>
        <dbReference type="ARBA" id="ARBA00004651"/>
    </source>
</evidence>
<dbReference type="FunFam" id="1.10.287.130:FF:000001">
    <property type="entry name" value="Two-component sensor histidine kinase"/>
    <property type="match status" value="1"/>
</dbReference>
<evidence type="ECO:0000256" key="13">
    <source>
        <dbReference type="ARBA" id="ARBA00023136"/>
    </source>
</evidence>
<evidence type="ECO:0000259" key="16">
    <source>
        <dbReference type="PROSITE" id="PS50109"/>
    </source>
</evidence>
<keyword evidence="5" id="KW-0597">Phosphoprotein</keyword>
<dbReference type="GO" id="GO:0005886">
    <property type="term" value="C:plasma membrane"/>
    <property type="evidence" value="ECO:0007669"/>
    <property type="project" value="UniProtKB-SubCell"/>
</dbReference>
<feature type="domain" description="Histidine kinase" evidence="16">
    <location>
        <begin position="256"/>
        <end position="469"/>
    </location>
</feature>
<feature type="transmembrane region" description="Helical" evidence="15">
    <location>
        <begin position="12"/>
        <end position="30"/>
    </location>
</feature>
<evidence type="ECO:0000256" key="7">
    <source>
        <dbReference type="ARBA" id="ARBA00022692"/>
    </source>
</evidence>
<dbReference type="InterPro" id="IPR005467">
    <property type="entry name" value="His_kinase_dom"/>
</dbReference>
<evidence type="ECO:0000313" key="19">
    <source>
        <dbReference type="Proteomes" id="UP000713596"/>
    </source>
</evidence>
<dbReference type="GO" id="GO:0005524">
    <property type="term" value="F:ATP binding"/>
    <property type="evidence" value="ECO:0007669"/>
    <property type="project" value="UniProtKB-KW"/>
</dbReference>
<feature type="region of interest" description="Disordered" evidence="14">
    <location>
        <begin position="468"/>
        <end position="496"/>
    </location>
</feature>
<evidence type="ECO:0000256" key="5">
    <source>
        <dbReference type="ARBA" id="ARBA00022553"/>
    </source>
</evidence>
<keyword evidence="9 18" id="KW-0418">Kinase</keyword>
<evidence type="ECO:0000256" key="8">
    <source>
        <dbReference type="ARBA" id="ARBA00022741"/>
    </source>
</evidence>
<keyword evidence="4" id="KW-1003">Cell membrane</keyword>
<dbReference type="CDD" id="cd00082">
    <property type="entry name" value="HisKA"/>
    <property type="match status" value="1"/>
</dbReference>
<evidence type="ECO:0000256" key="4">
    <source>
        <dbReference type="ARBA" id="ARBA00022475"/>
    </source>
</evidence>
<keyword evidence="11 15" id="KW-1133">Transmembrane helix</keyword>
<dbReference type="Gene3D" id="3.30.565.10">
    <property type="entry name" value="Histidine kinase-like ATPase, C-terminal domain"/>
    <property type="match status" value="1"/>
</dbReference>
<dbReference type="InterPro" id="IPR003661">
    <property type="entry name" value="HisK_dim/P_dom"/>
</dbReference>
<evidence type="ECO:0000259" key="17">
    <source>
        <dbReference type="PROSITE" id="PS50885"/>
    </source>
</evidence>
<feature type="compositionally biased region" description="Basic and acidic residues" evidence="14">
    <location>
        <begin position="476"/>
        <end position="485"/>
    </location>
</feature>
<dbReference type="Gene3D" id="6.10.340.10">
    <property type="match status" value="1"/>
</dbReference>
<comment type="catalytic activity">
    <reaction evidence="1">
        <text>ATP + protein L-histidine = ADP + protein N-phospho-L-histidine.</text>
        <dbReference type="EC" id="2.7.13.3"/>
    </reaction>
</comment>
<dbReference type="GO" id="GO:0000155">
    <property type="term" value="F:phosphorelay sensor kinase activity"/>
    <property type="evidence" value="ECO:0007669"/>
    <property type="project" value="InterPro"/>
</dbReference>
<dbReference type="InterPro" id="IPR050398">
    <property type="entry name" value="HssS/ArlS-like"/>
</dbReference>
<keyword evidence="10" id="KW-0067">ATP-binding</keyword>
<evidence type="ECO:0000256" key="12">
    <source>
        <dbReference type="ARBA" id="ARBA00023012"/>
    </source>
</evidence>
<dbReference type="InterPro" id="IPR003594">
    <property type="entry name" value="HATPase_dom"/>
</dbReference>
<reference evidence="18" key="1">
    <citation type="journal article" date="2021" name="PeerJ">
        <title>Extensive microbial diversity within the chicken gut microbiome revealed by metagenomics and culture.</title>
        <authorList>
            <person name="Gilroy R."/>
            <person name="Ravi A."/>
            <person name="Getino M."/>
            <person name="Pursley I."/>
            <person name="Horton D.L."/>
            <person name="Alikhan N.F."/>
            <person name="Baker D."/>
            <person name="Gharbi K."/>
            <person name="Hall N."/>
            <person name="Watson M."/>
            <person name="Adriaenssens E.M."/>
            <person name="Foster-Nyarko E."/>
            <person name="Jarju S."/>
            <person name="Secka A."/>
            <person name="Antonio M."/>
            <person name="Oren A."/>
            <person name="Chaudhuri R.R."/>
            <person name="La Ragione R."/>
            <person name="Hildebrand F."/>
            <person name="Pallen M.J."/>
        </authorList>
    </citation>
    <scope>NUCLEOTIDE SEQUENCE</scope>
    <source>
        <strain evidence="18">B5_2728</strain>
    </source>
</reference>
<feature type="transmembrane region" description="Helical" evidence="15">
    <location>
        <begin position="172"/>
        <end position="194"/>
    </location>
</feature>
<evidence type="ECO:0000256" key="9">
    <source>
        <dbReference type="ARBA" id="ARBA00022777"/>
    </source>
</evidence>
<evidence type="ECO:0000256" key="15">
    <source>
        <dbReference type="SAM" id="Phobius"/>
    </source>
</evidence>
<dbReference type="Pfam" id="PF02518">
    <property type="entry name" value="HATPase_c"/>
    <property type="match status" value="1"/>
</dbReference>
<dbReference type="PANTHER" id="PTHR45528:SF1">
    <property type="entry name" value="SENSOR HISTIDINE KINASE CPXA"/>
    <property type="match status" value="1"/>
</dbReference>
<dbReference type="SUPFAM" id="SSF47384">
    <property type="entry name" value="Homodimeric domain of signal transducing histidine kinase"/>
    <property type="match status" value="1"/>
</dbReference>
<comment type="subcellular location">
    <subcellularLocation>
        <location evidence="2">Cell membrane</location>
        <topology evidence="2">Multi-pass membrane protein</topology>
    </subcellularLocation>
</comment>
<evidence type="ECO:0000256" key="10">
    <source>
        <dbReference type="ARBA" id="ARBA00022840"/>
    </source>
</evidence>
<gene>
    <name evidence="18" type="ORF">H9882_00230</name>
</gene>
<dbReference type="Proteomes" id="UP000713596">
    <property type="component" value="Unassembled WGS sequence"/>
</dbReference>
<reference evidence="18" key="2">
    <citation type="submission" date="2021-04" db="EMBL/GenBank/DDBJ databases">
        <authorList>
            <person name="Gilroy R."/>
        </authorList>
    </citation>
    <scope>NUCLEOTIDE SEQUENCE</scope>
    <source>
        <strain evidence="18">B5_2728</strain>
    </source>
</reference>
<dbReference type="PROSITE" id="PS50885">
    <property type="entry name" value="HAMP"/>
    <property type="match status" value="1"/>
</dbReference>
<evidence type="ECO:0000256" key="11">
    <source>
        <dbReference type="ARBA" id="ARBA00022989"/>
    </source>
</evidence>
<sequence length="496" mass="55288">MLKGITKHWLQTSLLFTFLLVVAAVGIYVYNNYNGYYRAVEQAMLSRISSMEGQLKITTGETEEQSSQRRAQLLRRMVEQFDEKERFEFMLLDRNGNILATSYGAMGQEPVQEELVQALQSSQGTAKRLFTGPTGEPQMAVTVLLPYVAQDIAALRMVTSLTLVDEVLSSHAIVAVAIGLVVLGFSIWSGVFFIRSIVQPLQQVEQVATNIARGDFSARLQEQGHADEIGRLCTTINQMAQELSKTEQMQNEFISSVSHELRTPLTSIQGWVETIAQIRDPEDEHYRKGLSIIGRETDRLYTMVEELLSFSRLQSGVALECSVLDLVAELTDAVLFVEPRARQAGLTLEYQEPETLLPVWADGNRLRQVFVNILDNAIKYSPADSSILLDLLQDGENVYVVIEDKGQGIRPEDLENVKLKFFKGQGARRGSGIGLAIVDEVMRALDGSVDISSQFGQGTKVTLRLPLYQRGGANSDDERRMERSGQNETQPQNGTI</sequence>
<dbReference type="SMART" id="SM00388">
    <property type="entry name" value="HisKA"/>
    <property type="match status" value="1"/>
</dbReference>
<name>A0A948T0T5_9FIRM</name>
<dbReference type="SUPFAM" id="SSF55874">
    <property type="entry name" value="ATPase domain of HSP90 chaperone/DNA topoisomerase II/histidine kinase"/>
    <property type="match status" value="1"/>
</dbReference>
<dbReference type="Gene3D" id="1.10.287.130">
    <property type="match status" value="1"/>
</dbReference>
<keyword evidence="13 15" id="KW-0472">Membrane</keyword>
<evidence type="ECO:0000256" key="14">
    <source>
        <dbReference type="SAM" id="MobiDB-lite"/>
    </source>
</evidence>
<dbReference type="SMART" id="SM00387">
    <property type="entry name" value="HATPase_c"/>
    <property type="match status" value="1"/>
</dbReference>
<dbReference type="InterPro" id="IPR036890">
    <property type="entry name" value="HATPase_C_sf"/>
</dbReference>
<feature type="domain" description="HAMP" evidence="17">
    <location>
        <begin position="195"/>
        <end position="248"/>
    </location>
</feature>
<dbReference type="Pfam" id="PF00672">
    <property type="entry name" value="HAMP"/>
    <property type="match status" value="1"/>
</dbReference>
<evidence type="ECO:0000256" key="3">
    <source>
        <dbReference type="ARBA" id="ARBA00012438"/>
    </source>
</evidence>
<dbReference type="SUPFAM" id="SSF158472">
    <property type="entry name" value="HAMP domain-like"/>
    <property type="match status" value="1"/>
</dbReference>
<keyword evidence="6" id="KW-0808">Transferase</keyword>
<proteinExistence type="predicted"/>
<keyword evidence="12" id="KW-0902">Two-component regulatory system</keyword>
<keyword evidence="7 15" id="KW-0812">Transmembrane</keyword>
<dbReference type="EMBL" id="JAHLFP010000002">
    <property type="protein sequence ID" value="MBU3805319.1"/>
    <property type="molecule type" value="Genomic_DNA"/>
</dbReference>
<dbReference type="PRINTS" id="PR00344">
    <property type="entry name" value="BCTRLSENSOR"/>
</dbReference>
<accession>A0A948T0T5</accession>